<keyword evidence="1" id="KW-0677">Repeat</keyword>
<dbReference type="Proteomes" id="UP000565468">
    <property type="component" value="Unassembled WGS sequence"/>
</dbReference>
<dbReference type="Pfam" id="PF13181">
    <property type="entry name" value="TPR_8"/>
    <property type="match status" value="1"/>
</dbReference>
<dbReference type="PROSITE" id="PS50005">
    <property type="entry name" value="TPR"/>
    <property type="match status" value="4"/>
</dbReference>
<dbReference type="InterPro" id="IPR019734">
    <property type="entry name" value="TPR_rpt"/>
</dbReference>
<evidence type="ECO:0000256" key="1">
    <source>
        <dbReference type="ARBA" id="ARBA00022737"/>
    </source>
</evidence>
<dbReference type="PANTHER" id="PTHR44858:SF1">
    <property type="entry name" value="UDP-N-ACETYLGLUCOSAMINE--PEPTIDE N-ACETYLGLUCOSAMINYLTRANSFERASE SPINDLY-RELATED"/>
    <property type="match status" value="1"/>
</dbReference>
<proteinExistence type="predicted"/>
<gene>
    <name evidence="4" type="ORF">HII30_05110</name>
</gene>
<evidence type="ECO:0000313" key="5">
    <source>
        <dbReference type="Proteomes" id="UP000565468"/>
    </source>
</evidence>
<evidence type="ECO:0000256" key="3">
    <source>
        <dbReference type="PROSITE-ProRule" id="PRU00339"/>
    </source>
</evidence>
<dbReference type="AlphaFoldDB" id="A0A848M2N5"/>
<feature type="repeat" description="TPR" evidence="3">
    <location>
        <begin position="448"/>
        <end position="481"/>
    </location>
</feature>
<dbReference type="SMART" id="SM00028">
    <property type="entry name" value="TPR"/>
    <property type="match status" value="12"/>
</dbReference>
<dbReference type="PANTHER" id="PTHR44858">
    <property type="entry name" value="TETRATRICOPEPTIDE REPEAT PROTEIN 6"/>
    <property type="match status" value="1"/>
</dbReference>
<dbReference type="Pfam" id="PF13432">
    <property type="entry name" value="TPR_16"/>
    <property type="match status" value="5"/>
</dbReference>
<dbReference type="PROSITE" id="PS50293">
    <property type="entry name" value="TPR_REGION"/>
    <property type="match status" value="1"/>
</dbReference>
<reference evidence="4 5" key="1">
    <citation type="submission" date="2020-04" db="EMBL/GenBank/DDBJ databases">
        <title>Paenibacillus algicola sp. nov., a novel marine bacterium producing alginate lyase.</title>
        <authorList>
            <person name="Huang H."/>
        </authorList>
    </citation>
    <scope>NUCLEOTIDE SEQUENCE [LARGE SCALE GENOMIC DNA]</scope>
    <source>
        <strain evidence="4 5">L7-75</strain>
    </source>
</reference>
<comment type="caution">
    <text evidence="4">The sequence shown here is derived from an EMBL/GenBank/DDBJ whole genome shotgun (WGS) entry which is preliminary data.</text>
</comment>
<evidence type="ECO:0000256" key="2">
    <source>
        <dbReference type="ARBA" id="ARBA00022803"/>
    </source>
</evidence>
<feature type="repeat" description="TPR" evidence="3">
    <location>
        <begin position="550"/>
        <end position="583"/>
    </location>
</feature>
<dbReference type="InterPro" id="IPR050498">
    <property type="entry name" value="Ycf3"/>
</dbReference>
<protein>
    <submittedName>
        <fullName evidence="4">Tetratricopeptide repeat protein</fullName>
    </submittedName>
</protein>
<dbReference type="Gene3D" id="1.25.40.10">
    <property type="entry name" value="Tetratricopeptide repeat domain"/>
    <property type="match status" value="5"/>
</dbReference>
<evidence type="ECO:0000313" key="4">
    <source>
        <dbReference type="EMBL" id="NMO95167.1"/>
    </source>
</evidence>
<accession>A0A848M2N5</accession>
<dbReference type="EMBL" id="JABBPN010000003">
    <property type="protein sequence ID" value="NMO95167.1"/>
    <property type="molecule type" value="Genomic_DNA"/>
</dbReference>
<feature type="repeat" description="TPR" evidence="3">
    <location>
        <begin position="141"/>
        <end position="174"/>
    </location>
</feature>
<keyword evidence="5" id="KW-1185">Reference proteome</keyword>
<sequence>MIWMDRIWLWMGKQYRKKQDLEKALQYMEKGRSAIQALDDQMGYIELLHHTGRSEEALLFLGEVIDQRGAARAYERRAHILRELNRDEEAIADLNEAIGLNRDYYMNWYTRGVTYKDLGDYEKAAADLKECIKREAPETVISTYYELGMTYYESGNPAAAIEWFRKSLQDADRSIPMYYFMLARCLNLTGEASEAEEVLLQGTALADKYEAEPDQGYTLFDQATNYSRGAFMTFQRQMKETYSFRLLLADLYLQLGRHEDGIAALTQGLEKYPGAVDLYLKRAQLQADWGKSDEAREDLELALHQDPDELRAYAELVRLLREGGEEEQVLALLSKLYHRQPETPIVCYWMADSLYRLGRYEEAMVMNDRLLKLENDDPANYIQRADIGIERRELSSAVEALDEALKLEDAPEFHNKRSYVFYLQGRNEEALLELQKTIELDPEYEQHPAYLSASGHIYKEMGMWDLAIQSYSRAIRATPGHVKLYEFRAGCFLETGQLEQAASDCTHGLELDPAAAELYSLRSSVYYAMKDYSRAKHDVLEYLHVYPAHAGAYYRLGQIHFKNNEEDQALEAFNQVLDIIPEHAESYLYKAHIYFGQLEHEQTVQHIVNWSLFYEKEMPVGDKIKGIQSLDGFTEDILDEAAERLSSMYGQNMYLS</sequence>
<organism evidence="4 5">
    <name type="scientific">Paenibacillus lemnae</name>
    <dbReference type="NCBI Taxonomy" id="1330551"/>
    <lineage>
        <taxon>Bacteria</taxon>
        <taxon>Bacillati</taxon>
        <taxon>Bacillota</taxon>
        <taxon>Bacilli</taxon>
        <taxon>Bacillales</taxon>
        <taxon>Paenibacillaceae</taxon>
        <taxon>Paenibacillus</taxon>
    </lineage>
</organism>
<feature type="repeat" description="TPR" evidence="3">
    <location>
        <begin position="411"/>
        <end position="444"/>
    </location>
</feature>
<keyword evidence="2 3" id="KW-0802">TPR repeat</keyword>
<name>A0A848M2N5_PAELE</name>
<dbReference type="InterPro" id="IPR011990">
    <property type="entry name" value="TPR-like_helical_dom_sf"/>
</dbReference>
<dbReference type="SUPFAM" id="SSF48452">
    <property type="entry name" value="TPR-like"/>
    <property type="match status" value="3"/>
</dbReference>